<protein>
    <submittedName>
        <fullName evidence="9">Ribose/xylose/arabinose/galactoside ABC-type transporter permease</fullName>
    </submittedName>
</protein>
<evidence type="ECO:0000256" key="7">
    <source>
        <dbReference type="ARBA" id="ARBA00023136"/>
    </source>
</evidence>
<evidence type="ECO:0000256" key="4">
    <source>
        <dbReference type="ARBA" id="ARBA00022519"/>
    </source>
</evidence>
<keyword evidence="4" id="KW-0997">Cell inner membrane</keyword>
<evidence type="ECO:0000256" key="2">
    <source>
        <dbReference type="ARBA" id="ARBA00022448"/>
    </source>
</evidence>
<proteinExistence type="predicted"/>
<reference evidence="10" key="3">
    <citation type="submission" date="2015-02" db="EMBL/GenBank/DDBJ databases">
        <title>Genome analysis of three genomes within the thermophilic hydrogenogenic bacterial species Caldanaerobacter subterraneus.</title>
        <authorList>
            <person name="Sant'Anna F.H."/>
            <person name="Lebedinsky A."/>
            <person name="Sokolova T."/>
            <person name="Robb F.T."/>
            <person name="Gonzalez J.M."/>
        </authorList>
    </citation>
    <scope>NUCLEOTIDE SEQUENCE [LARGE SCALE GENOMIC DNA]</scope>
    <source>
        <strain evidence="10">DSM 12653</strain>
    </source>
</reference>
<evidence type="ECO:0000313" key="9">
    <source>
        <dbReference type="EMBL" id="KKC30739.1"/>
    </source>
</evidence>
<reference evidence="9 10" key="1">
    <citation type="submission" date="2008-07" db="EMBL/GenBank/DDBJ databases">
        <authorList>
            <person name="Gonzalez J."/>
            <person name="Sokolova T."/>
            <person name="Ferriera S."/>
            <person name="Johnson J."/>
            <person name="Kravitz S."/>
            <person name="Beeson K."/>
            <person name="Sutton G."/>
            <person name="Rogers Y.-H."/>
            <person name="Friedman R."/>
            <person name="Frazier M."/>
            <person name="Venter J.C."/>
        </authorList>
    </citation>
    <scope>NUCLEOTIDE SEQUENCE [LARGE SCALE GENOMIC DNA]</scope>
    <source>
        <strain evidence="9 10">DSM 12653</strain>
    </source>
</reference>
<keyword evidence="5 8" id="KW-0812">Transmembrane</keyword>
<keyword evidence="6 8" id="KW-1133">Transmembrane helix</keyword>
<dbReference type="GO" id="GO:0005886">
    <property type="term" value="C:plasma membrane"/>
    <property type="evidence" value="ECO:0007669"/>
    <property type="project" value="UniProtKB-SubCell"/>
</dbReference>
<name>A0A0F5PSE1_9THEO</name>
<evidence type="ECO:0000256" key="5">
    <source>
        <dbReference type="ARBA" id="ARBA00022692"/>
    </source>
</evidence>
<keyword evidence="2" id="KW-0813">Transport</keyword>
<feature type="transmembrane region" description="Helical" evidence="8">
    <location>
        <begin position="71"/>
        <end position="88"/>
    </location>
</feature>
<dbReference type="GO" id="GO:0022857">
    <property type="term" value="F:transmembrane transporter activity"/>
    <property type="evidence" value="ECO:0007669"/>
    <property type="project" value="InterPro"/>
</dbReference>
<dbReference type="RefSeq" id="WP_100525946.1">
    <property type="nucleotide sequence ID" value="NZ_ABXP02000026.1"/>
</dbReference>
<dbReference type="Proteomes" id="UP000010146">
    <property type="component" value="Unassembled WGS sequence"/>
</dbReference>
<dbReference type="CDD" id="cd06579">
    <property type="entry name" value="TM_PBP1_transp_AraH_like"/>
    <property type="match status" value="1"/>
</dbReference>
<evidence type="ECO:0000256" key="1">
    <source>
        <dbReference type="ARBA" id="ARBA00004651"/>
    </source>
</evidence>
<comment type="subcellular location">
    <subcellularLocation>
        <location evidence="1">Cell membrane</location>
        <topology evidence="1">Multi-pass membrane protein</topology>
    </subcellularLocation>
</comment>
<evidence type="ECO:0000313" key="10">
    <source>
        <dbReference type="Proteomes" id="UP000010146"/>
    </source>
</evidence>
<feature type="transmembrane region" description="Helical" evidence="8">
    <location>
        <begin position="45"/>
        <end position="64"/>
    </location>
</feature>
<keyword evidence="7 8" id="KW-0472">Membrane</keyword>
<reference evidence="9 10" key="2">
    <citation type="journal article" date="2015" name="BMC Genomics">
        <title>Analysis of three genomes within the thermophilic bacterial species Caldanaerobacter subterraneus with a focus on carbon monoxide dehydrogenase evolution and hydrolase diversity.</title>
        <authorList>
            <person name="Sant'Anna F.H."/>
            <person name="Lebedinsky A.V."/>
            <person name="Sokolova T.G."/>
            <person name="Robb F.T."/>
            <person name="Gonzalez J.M."/>
        </authorList>
    </citation>
    <scope>NUCLEOTIDE SEQUENCE [LARGE SCALE GENOMIC DNA]</scope>
    <source>
        <strain evidence="9 10">DSM 12653</strain>
    </source>
</reference>
<dbReference type="Pfam" id="PF02653">
    <property type="entry name" value="BPD_transp_2"/>
    <property type="match status" value="1"/>
</dbReference>
<feature type="transmembrane region" description="Helical" evidence="8">
    <location>
        <begin position="12"/>
        <end position="33"/>
    </location>
</feature>
<keyword evidence="3" id="KW-1003">Cell membrane</keyword>
<feature type="transmembrane region" description="Helical" evidence="8">
    <location>
        <begin position="94"/>
        <end position="114"/>
    </location>
</feature>
<dbReference type="PANTHER" id="PTHR32196:SF21">
    <property type="entry name" value="ABC TRANSPORTER PERMEASE PROTEIN YPHD-RELATED"/>
    <property type="match status" value="1"/>
</dbReference>
<dbReference type="PANTHER" id="PTHR32196">
    <property type="entry name" value="ABC TRANSPORTER PERMEASE PROTEIN YPHD-RELATED-RELATED"/>
    <property type="match status" value="1"/>
</dbReference>
<evidence type="ECO:0000256" key="3">
    <source>
        <dbReference type="ARBA" id="ARBA00022475"/>
    </source>
</evidence>
<sequence length="336" mass="36087">MGWKRYFNTHEFIIGIATVALSVLTGIVNPAFFSSANLFDILRNATIFGILSMGVLIVMISGGIDVSFPAIAALSTYSTVKILIAIHYQGSVLLVYFIAALFGLILGLMNAFFISWLKVPTLIITLATSSMFYGFNLFFVGSLNLYNLPGKMIPFSKLTLFTVHDPEGGSVGLHPGVLIMIVVAVVVWGLLKFTVIGRGIYAMGGNREVAERTGFNLRAIEYFIYSFTGVLAAIAGVTQAVFARHSSPAALMGSELDVIAAVVLGGAAITGGRGTVIGALLGIFFITIMKTSLIMMGIPAEWQKVFVGIALVIGTVLPTLRTRRLHHIDLELVETE</sequence>
<evidence type="ECO:0000256" key="8">
    <source>
        <dbReference type="SAM" id="Phobius"/>
    </source>
</evidence>
<evidence type="ECO:0000256" key="6">
    <source>
        <dbReference type="ARBA" id="ARBA00022989"/>
    </source>
</evidence>
<dbReference type="InterPro" id="IPR001851">
    <property type="entry name" value="ABC_transp_permease"/>
</dbReference>
<accession>A0A0F5PSE1</accession>
<dbReference type="EMBL" id="ABXP02000026">
    <property type="protein sequence ID" value="KKC30739.1"/>
    <property type="molecule type" value="Genomic_DNA"/>
</dbReference>
<feature type="transmembrane region" description="Helical" evidence="8">
    <location>
        <begin position="222"/>
        <end position="243"/>
    </location>
</feature>
<feature type="transmembrane region" description="Helical" evidence="8">
    <location>
        <begin position="121"/>
        <end position="146"/>
    </location>
</feature>
<feature type="transmembrane region" description="Helical" evidence="8">
    <location>
        <begin position="177"/>
        <end position="201"/>
    </location>
</feature>
<organism evidence="9 10">
    <name type="scientific">Caldanaerobacter subterraneus subsp. pacificus DSM 12653</name>
    <dbReference type="NCBI Taxonomy" id="391606"/>
    <lineage>
        <taxon>Bacteria</taxon>
        <taxon>Bacillati</taxon>
        <taxon>Bacillota</taxon>
        <taxon>Clostridia</taxon>
        <taxon>Thermoanaerobacterales</taxon>
        <taxon>Thermoanaerobacteraceae</taxon>
        <taxon>Caldanaerobacter</taxon>
    </lineage>
</organism>
<dbReference type="AlphaFoldDB" id="A0A0F5PSE1"/>
<feature type="transmembrane region" description="Helical" evidence="8">
    <location>
        <begin position="302"/>
        <end position="320"/>
    </location>
</feature>
<comment type="caution">
    <text evidence="9">The sequence shown here is derived from an EMBL/GenBank/DDBJ whole genome shotgun (WGS) entry which is preliminary data.</text>
</comment>
<gene>
    <name evidence="9" type="ORF">CDSM653_00163</name>
</gene>